<dbReference type="InterPro" id="IPR039539">
    <property type="entry name" value="Ras_GTPase_bind_prot"/>
</dbReference>
<dbReference type="InterPro" id="IPR035979">
    <property type="entry name" value="RBD_domain_sf"/>
</dbReference>
<reference evidence="4 5" key="1">
    <citation type="journal article" date="2024" name="Nat. Commun.">
        <title>Phylogenomics reveals the evolutionary origins of lichenization in chlorophyte algae.</title>
        <authorList>
            <person name="Puginier C."/>
            <person name="Libourel C."/>
            <person name="Otte J."/>
            <person name="Skaloud P."/>
            <person name="Haon M."/>
            <person name="Grisel S."/>
            <person name="Petersen M."/>
            <person name="Berrin J.G."/>
            <person name="Delaux P.M."/>
            <person name="Dal Grande F."/>
            <person name="Keller J."/>
        </authorList>
    </citation>
    <scope>NUCLEOTIDE SEQUENCE [LARGE SCALE GENOMIC DNA]</scope>
    <source>
        <strain evidence="4 5">SAG 2145</strain>
    </source>
</reference>
<gene>
    <name evidence="4" type="ORF">WJX74_000088</name>
</gene>
<sequence>MRDAGYVGMLRDPSDPEVLLCGRDSLSANKVYQFWAPNASGRGGSAFSRHGGGRQSQAANGNVDVNGLEIIDSILTSSGAMEDTAPISSIFVKGLTENVTKEHLHDAFAQFGEIRNGLSGISLKPARDNRGHIAFVNFLSAESVPGAVAGPVYLDDQQVTVAERRPRTGRFRGPGGGRGGGRRNQGQRRSRRPNQGGEADGPMQASGEGFNGPAEL</sequence>
<protein>
    <recommendedName>
        <fullName evidence="3">RRM domain-containing protein</fullName>
    </recommendedName>
</protein>
<organism evidence="4 5">
    <name type="scientific">Apatococcus lobatus</name>
    <dbReference type="NCBI Taxonomy" id="904363"/>
    <lineage>
        <taxon>Eukaryota</taxon>
        <taxon>Viridiplantae</taxon>
        <taxon>Chlorophyta</taxon>
        <taxon>core chlorophytes</taxon>
        <taxon>Trebouxiophyceae</taxon>
        <taxon>Chlorellales</taxon>
        <taxon>Chlorellaceae</taxon>
        <taxon>Apatococcus</taxon>
    </lineage>
</organism>
<dbReference type="SUPFAM" id="SSF54928">
    <property type="entry name" value="RNA-binding domain, RBD"/>
    <property type="match status" value="1"/>
</dbReference>
<dbReference type="GO" id="GO:0003729">
    <property type="term" value="F:mRNA binding"/>
    <property type="evidence" value="ECO:0007669"/>
    <property type="project" value="TreeGrafter"/>
</dbReference>
<dbReference type="AlphaFoldDB" id="A0AAW1RTU4"/>
<feature type="compositionally biased region" description="Gly residues" evidence="2">
    <location>
        <begin position="172"/>
        <end position="183"/>
    </location>
</feature>
<feature type="region of interest" description="Disordered" evidence="2">
    <location>
        <begin position="162"/>
        <end position="216"/>
    </location>
</feature>
<evidence type="ECO:0000313" key="5">
    <source>
        <dbReference type="Proteomes" id="UP001438707"/>
    </source>
</evidence>
<feature type="domain" description="RRM" evidence="3">
    <location>
        <begin position="88"/>
        <end position="166"/>
    </location>
</feature>
<evidence type="ECO:0000313" key="4">
    <source>
        <dbReference type="EMBL" id="KAK9837555.1"/>
    </source>
</evidence>
<name>A0AAW1RTU4_9CHLO</name>
<dbReference type="Pfam" id="PF00076">
    <property type="entry name" value="RRM_1"/>
    <property type="match status" value="1"/>
</dbReference>
<dbReference type="InterPro" id="IPR000504">
    <property type="entry name" value="RRM_dom"/>
</dbReference>
<dbReference type="GO" id="GO:1990904">
    <property type="term" value="C:ribonucleoprotein complex"/>
    <property type="evidence" value="ECO:0007669"/>
    <property type="project" value="TreeGrafter"/>
</dbReference>
<evidence type="ECO:0000259" key="3">
    <source>
        <dbReference type="PROSITE" id="PS50102"/>
    </source>
</evidence>
<evidence type="ECO:0000256" key="1">
    <source>
        <dbReference type="PROSITE-ProRule" id="PRU00176"/>
    </source>
</evidence>
<keyword evidence="1" id="KW-0694">RNA-binding</keyword>
<accession>A0AAW1RTU4</accession>
<dbReference type="PANTHER" id="PTHR10693">
    <property type="entry name" value="RAS GTPASE-ACTIVATING PROTEIN-BINDING PROTEIN"/>
    <property type="match status" value="1"/>
</dbReference>
<dbReference type="EMBL" id="JALJOS010000006">
    <property type="protein sequence ID" value="KAK9837555.1"/>
    <property type="molecule type" value="Genomic_DNA"/>
</dbReference>
<dbReference type="Gene3D" id="3.30.70.330">
    <property type="match status" value="1"/>
</dbReference>
<dbReference type="PROSITE" id="PS50102">
    <property type="entry name" value="RRM"/>
    <property type="match status" value="1"/>
</dbReference>
<dbReference type="PANTHER" id="PTHR10693:SF20">
    <property type="entry name" value="AT27578P"/>
    <property type="match status" value="1"/>
</dbReference>
<proteinExistence type="predicted"/>
<comment type="caution">
    <text evidence="4">The sequence shown here is derived from an EMBL/GenBank/DDBJ whole genome shotgun (WGS) entry which is preliminary data.</text>
</comment>
<dbReference type="Proteomes" id="UP001438707">
    <property type="component" value="Unassembled WGS sequence"/>
</dbReference>
<dbReference type="CDD" id="cd00590">
    <property type="entry name" value="RRM_SF"/>
    <property type="match status" value="1"/>
</dbReference>
<dbReference type="GO" id="GO:0005829">
    <property type="term" value="C:cytosol"/>
    <property type="evidence" value="ECO:0007669"/>
    <property type="project" value="TreeGrafter"/>
</dbReference>
<dbReference type="SMART" id="SM00360">
    <property type="entry name" value="RRM"/>
    <property type="match status" value="1"/>
</dbReference>
<evidence type="ECO:0000256" key="2">
    <source>
        <dbReference type="SAM" id="MobiDB-lite"/>
    </source>
</evidence>
<dbReference type="InterPro" id="IPR012677">
    <property type="entry name" value="Nucleotide-bd_a/b_plait_sf"/>
</dbReference>
<keyword evidence="5" id="KW-1185">Reference proteome</keyword>